<name>A0A6J7Q8V1_9ZZZZ</name>
<feature type="transmembrane region" description="Helical" evidence="1">
    <location>
        <begin position="179"/>
        <end position="199"/>
    </location>
</feature>
<feature type="transmembrane region" description="Helical" evidence="1">
    <location>
        <begin position="72"/>
        <end position="93"/>
    </location>
</feature>
<proteinExistence type="predicted"/>
<gene>
    <name evidence="2" type="ORF">UFOPK3427_00655</name>
    <name evidence="3" type="ORF">UFOPK4112_00402</name>
</gene>
<accession>A0A6J7Q8V1</accession>
<feature type="transmembrane region" description="Helical" evidence="1">
    <location>
        <begin position="41"/>
        <end position="60"/>
    </location>
</feature>
<evidence type="ECO:0000256" key="1">
    <source>
        <dbReference type="SAM" id="Phobius"/>
    </source>
</evidence>
<evidence type="ECO:0000313" key="3">
    <source>
        <dbReference type="EMBL" id="CAB5012629.1"/>
    </source>
</evidence>
<reference evidence="3" key="1">
    <citation type="submission" date="2020-05" db="EMBL/GenBank/DDBJ databases">
        <authorList>
            <person name="Chiriac C."/>
            <person name="Salcher M."/>
            <person name="Ghai R."/>
            <person name="Kavagutti S V."/>
        </authorList>
    </citation>
    <scope>NUCLEOTIDE SEQUENCE</scope>
</reference>
<dbReference type="EMBL" id="CAFBLT010000001">
    <property type="protein sequence ID" value="CAB4868718.1"/>
    <property type="molecule type" value="Genomic_DNA"/>
</dbReference>
<keyword evidence="1" id="KW-0472">Membrane</keyword>
<keyword evidence="1" id="KW-1133">Transmembrane helix</keyword>
<evidence type="ECO:0000313" key="2">
    <source>
        <dbReference type="EMBL" id="CAB4868718.1"/>
    </source>
</evidence>
<sequence length="204" mass="22405">MVTFFLVVTAIQVIDFAIRHRLGFAISQKSISTFVTDAVDYGALLMFAVLGILAIITILNSERQTPRYAMPVMLAYLILASIGVAMNLGVLIGSNNLRHEKVVSLIILVALFYLSTTLMFSLWYQLANSYLKGGAIVFPPNAAHPNDPPRWFDYCFLSFNSNSTFGPTVEEITTRPAKAIMMVQVSISITILIVAIARISSAAH</sequence>
<keyword evidence="1" id="KW-0812">Transmembrane</keyword>
<protein>
    <submittedName>
        <fullName evidence="3">Unannotated protein</fullName>
    </submittedName>
</protein>
<dbReference type="EMBL" id="CAFBPM010000003">
    <property type="protein sequence ID" value="CAB5012629.1"/>
    <property type="molecule type" value="Genomic_DNA"/>
</dbReference>
<dbReference type="AlphaFoldDB" id="A0A6J7Q8V1"/>
<organism evidence="3">
    <name type="scientific">freshwater metagenome</name>
    <dbReference type="NCBI Taxonomy" id="449393"/>
    <lineage>
        <taxon>unclassified sequences</taxon>
        <taxon>metagenomes</taxon>
        <taxon>ecological metagenomes</taxon>
    </lineage>
</organism>
<feature type="transmembrane region" description="Helical" evidence="1">
    <location>
        <begin position="105"/>
        <end position="124"/>
    </location>
</feature>